<name>A0A2V2YX28_9BACL</name>
<keyword evidence="2" id="KW-1185">Reference proteome</keyword>
<dbReference type="OrthoDB" id="2471068at2"/>
<dbReference type="EMBL" id="QGTQ01000003">
    <property type="protein sequence ID" value="PWW06307.1"/>
    <property type="molecule type" value="Genomic_DNA"/>
</dbReference>
<dbReference type="AlphaFoldDB" id="A0A2V2YX28"/>
<evidence type="ECO:0000313" key="2">
    <source>
        <dbReference type="Proteomes" id="UP000246635"/>
    </source>
</evidence>
<reference evidence="1 2" key="1">
    <citation type="submission" date="2018-05" db="EMBL/GenBank/DDBJ databases">
        <title>Genomic Encyclopedia of Type Strains, Phase III (KMG-III): the genomes of soil and plant-associated and newly described type strains.</title>
        <authorList>
            <person name="Whitman W."/>
        </authorList>
    </citation>
    <scope>NUCLEOTIDE SEQUENCE [LARGE SCALE GENOMIC DNA]</scope>
    <source>
        <strain evidence="1 2">CECT 5696</strain>
    </source>
</reference>
<sequence>MYNTTKVKTWQPIIPAGTGPVLLTADDAVEEILNDLGEQAKVKFRFTELLIMKRTVVDGLKITDWIDGEYPLFPDYAIKVHTYQQGQLDEMPEFGGY</sequence>
<dbReference type="RefSeq" id="WP_110042988.1">
    <property type="nucleotide sequence ID" value="NZ_CP054609.1"/>
</dbReference>
<dbReference type="Proteomes" id="UP000246635">
    <property type="component" value="Unassembled WGS sequence"/>
</dbReference>
<comment type="caution">
    <text evidence="1">The sequence shown here is derived from an EMBL/GenBank/DDBJ whole genome shotgun (WGS) entry which is preliminary data.</text>
</comment>
<protein>
    <submittedName>
        <fullName evidence="1">Uncharacterized protein</fullName>
    </submittedName>
</protein>
<gene>
    <name evidence="1" type="ORF">DFQ01_103209</name>
</gene>
<proteinExistence type="predicted"/>
<accession>A0A2V2YX28</accession>
<organism evidence="1 2">
    <name type="scientific">Paenibacillus cellulosilyticus</name>
    <dbReference type="NCBI Taxonomy" id="375489"/>
    <lineage>
        <taxon>Bacteria</taxon>
        <taxon>Bacillati</taxon>
        <taxon>Bacillota</taxon>
        <taxon>Bacilli</taxon>
        <taxon>Bacillales</taxon>
        <taxon>Paenibacillaceae</taxon>
        <taxon>Paenibacillus</taxon>
    </lineage>
</organism>
<evidence type="ECO:0000313" key="1">
    <source>
        <dbReference type="EMBL" id="PWW06307.1"/>
    </source>
</evidence>